<gene>
    <name evidence="2" type="ORF">D6D15_03781</name>
</gene>
<reference evidence="2 3" key="1">
    <citation type="submission" date="2018-10" db="EMBL/GenBank/DDBJ databases">
        <title>Fifty Aureobasidium pullulans genomes reveal a recombining polyextremotolerant generalist.</title>
        <authorList>
            <person name="Gostincar C."/>
            <person name="Turk M."/>
            <person name="Zajc J."/>
            <person name="Gunde-Cimerman N."/>
        </authorList>
    </citation>
    <scope>NUCLEOTIDE SEQUENCE [LARGE SCALE GENOMIC DNA]</scope>
    <source>
        <strain evidence="2 3">EXF-10507</strain>
    </source>
</reference>
<comment type="caution">
    <text evidence="2">The sequence shown here is derived from an EMBL/GenBank/DDBJ whole genome shotgun (WGS) entry which is preliminary data.</text>
</comment>
<dbReference type="AlphaFoldDB" id="A0A4V4IW19"/>
<keyword evidence="1" id="KW-0812">Transmembrane</keyword>
<proteinExistence type="predicted"/>
<accession>A0A4V4IW19</accession>
<feature type="transmembrane region" description="Helical" evidence="1">
    <location>
        <begin position="95"/>
        <end position="114"/>
    </location>
</feature>
<organism evidence="2 3">
    <name type="scientific">Aureobasidium pullulans</name>
    <name type="common">Black yeast</name>
    <name type="synonym">Pullularia pullulans</name>
    <dbReference type="NCBI Taxonomy" id="5580"/>
    <lineage>
        <taxon>Eukaryota</taxon>
        <taxon>Fungi</taxon>
        <taxon>Dikarya</taxon>
        <taxon>Ascomycota</taxon>
        <taxon>Pezizomycotina</taxon>
        <taxon>Dothideomycetes</taxon>
        <taxon>Dothideomycetidae</taxon>
        <taxon>Dothideales</taxon>
        <taxon>Saccotheciaceae</taxon>
        <taxon>Aureobasidium</taxon>
    </lineage>
</organism>
<evidence type="ECO:0000256" key="1">
    <source>
        <dbReference type="SAM" id="Phobius"/>
    </source>
</evidence>
<sequence length="190" mass="20981">MRLLTQLGSSTWTSTNTLFDLKVHPHLLLRHQKTRETMFFTQILHTGQVALCAYGAYVSYIAIRNLQQYEETSKKAAKYSGEAEHQLHKTRTTQASGAVCILASLVAAVTLTVAPNSLPTFVKFGISPAALVITLFVRAHVSNFWKGKAKVPFVDGYNEAIQKTGELLQILEYLEYTWAGTALASGLVGY</sequence>
<dbReference type="EMBL" id="QZAR01000049">
    <property type="protein sequence ID" value="THW91517.1"/>
    <property type="molecule type" value="Genomic_DNA"/>
</dbReference>
<name>A0A4V4IW19_AURPU</name>
<evidence type="ECO:0000313" key="2">
    <source>
        <dbReference type="EMBL" id="THW91517.1"/>
    </source>
</evidence>
<keyword evidence="1" id="KW-1133">Transmembrane helix</keyword>
<dbReference type="Proteomes" id="UP000304928">
    <property type="component" value="Unassembled WGS sequence"/>
</dbReference>
<evidence type="ECO:0000313" key="3">
    <source>
        <dbReference type="Proteomes" id="UP000304928"/>
    </source>
</evidence>
<feature type="transmembrane region" description="Helical" evidence="1">
    <location>
        <begin position="120"/>
        <end position="141"/>
    </location>
</feature>
<protein>
    <submittedName>
        <fullName evidence="2">Uncharacterized protein</fullName>
    </submittedName>
</protein>
<keyword evidence="1" id="KW-0472">Membrane</keyword>